<gene>
    <name evidence="1" type="ORF">CWATWH0401_2659</name>
</gene>
<dbReference type="Proteomes" id="UP000018198">
    <property type="component" value="Unassembled WGS sequence"/>
</dbReference>
<proteinExistence type="predicted"/>
<organism evidence="1 2">
    <name type="scientific">Crocosphaera watsonii WH 0401</name>
    <dbReference type="NCBI Taxonomy" id="555881"/>
    <lineage>
        <taxon>Bacteria</taxon>
        <taxon>Bacillati</taxon>
        <taxon>Cyanobacteriota</taxon>
        <taxon>Cyanophyceae</taxon>
        <taxon>Oscillatoriophycideae</taxon>
        <taxon>Chroococcales</taxon>
        <taxon>Aphanothecaceae</taxon>
        <taxon>Crocosphaera</taxon>
    </lineage>
</organism>
<sequence>MSKLGKVGLNIKNDVDKITTKINPKMPAILPFDIFFDIEGED</sequence>
<name>T2JA53_CROWT</name>
<evidence type="ECO:0000313" key="1">
    <source>
        <dbReference type="EMBL" id="CCQ62090.1"/>
    </source>
</evidence>
<dbReference type="AlphaFoldDB" id="T2JA53"/>
<reference evidence="1 2" key="1">
    <citation type="submission" date="2013-01" db="EMBL/GenBank/DDBJ databases">
        <authorList>
            <person name="Bench S."/>
        </authorList>
    </citation>
    <scope>NUCLEOTIDE SEQUENCE [LARGE SCALE GENOMIC DNA]</scope>
    <source>
        <strain evidence="1 2">WH 0401</strain>
    </source>
</reference>
<protein>
    <submittedName>
        <fullName evidence="1">Uncharacterized protein</fullName>
    </submittedName>
</protein>
<dbReference type="EMBL" id="CAQM01000443">
    <property type="protein sequence ID" value="CCQ62090.1"/>
    <property type="molecule type" value="Genomic_DNA"/>
</dbReference>
<reference evidence="1 2" key="2">
    <citation type="submission" date="2013-09" db="EMBL/GenBank/DDBJ databases">
        <title>Whole genome comparison of six Crocosphaera watsonii strains with differing phenotypes.</title>
        <authorList>
            <person name="Bench S.R."/>
            <person name="Heller P."/>
            <person name="Frank I."/>
            <person name="Arciniega M."/>
            <person name="Shilova I.N."/>
            <person name="Zehr J.P."/>
        </authorList>
    </citation>
    <scope>NUCLEOTIDE SEQUENCE [LARGE SCALE GENOMIC DNA]</scope>
    <source>
        <strain evidence="1 2">WH 0401</strain>
    </source>
</reference>
<comment type="caution">
    <text evidence="1">The sequence shown here is derived from an EMBL/GenBank/DDBJ whole genome shotgun (WGS) entry which is preliminary data.</text>
</comment>
<accession>T2JA53</accession>
<evidence type="ECO:0000313" key="2">
    <source>
        <dbReference type="Proteomes" id="UP000018198"/>
    </source>
</evidence>